<gene>
    <name evidence="1" type="ORF">DM48_958</name>
    <name evidence="2" type="ORF">NYZ96_25075</name>
</gene>
<dbReference type="AlphaFoldDB" id="A0AAW3F383"/>
<name>A0AAW3F383_BURGA</name>
<dbReference type="EMBL" id="JPGG01000016">
    <property type="protein sequence ID" value="KGC14340.1"/>
    <property type="molecule type" value="Genomic_DNA"/>
</dbReference>
<dbReference type="RefSeq" id="WP_036055096.1">
    <property type="nucleotide sequence ID" value="NZ_CADEPT010000010.1"/>
</dbReference>
<reference evidence="1 3" key="1">
    <citation type="submission" date="2014-04" db="EMBL/GenBank/DDBJ databases">
        <authorList>
            <person name="Bishop-Lilly K.A."/>
            <person name="Broomall S.M."/>
            <person name="Chain P.S."/>
            <person name="Chertkov O."/>
            <person name="Coyne S.R."/>
            <person name="Daligault H.E."/>
            <person name="Davenport K.W."/>
            <person name="Erkkila T."/>
            <person name="Frey K.G."/>
            <person name="Gibbons H.S."/>
            <person name="Gu W."/>
            <person name="Jaissle J."/>
            <person name="Johnson S.L."/>
            <person name="Koroleva G.I."/>
            <person name="Ladner J.T."/>
            <person name="Lo C.-C."/>
            <person name="Minogue T.D."/>
            <person name="Munk C."/>
            <person name="Palacios G.F."/>
            <person name="Redden C.L."/>
            <person name="Rosenzweig C.N."/>
            <person name="Scholz M.B."/>
            <person name="Teshima H."/>
            <person name="Xu Y."/>
        </authorList>
    </citation>
    <scope>NUCLEOTIDE SEQUENCE [LARGE SCALE GENOMIC DNA]</scope>
    <source>
        <strain evidence="3">gladioli</strain>
        <strain evidence="1">Gladioli</strain>
    </source>
</reference>
<proteinExistence type="predicted"/>
<evidence type="ECO:0000313" key="1">
    <source>
        <dbReference type="EMBL" id="KGC14340.1"/>
    </source>
</evidence>
<sequence length="68" mass="7742">MEVRQLAGRTYFALTRCEVDFNQDLNKLTLLPTYYAFGCEYANRGFILDRDDAFKLIAAIEKALSAEG</sequence>
<reference evidence="2" key="2">
    <citation type="submission" date="2022-09" db="EMBL/GenBank/DDBJ databases">
        <title>Genomic of Burkholderia gladioli.</title>
        <authorList>
            <person name="Wu H."/>
        </authorList>
    </citation>
    <scope>NUCLEOTIDE SEQUENCE</scope>
    <source>
        <strain evidence="2">ZN-S4</strain>
    </source>
</reference>
<dbReference type="Proteomes" id="UP001059745">
    <property type="component" value="Chromosome 2"/>
</dbReference>
<dbReference type="KEGG" id="bgo:BM43_6809"/>
<accession>A0AAW3F383</accession>
<evidence type="ECO:0000313" key="3">
    <source>
        <dbReference type="Proteomes" id="UP000029590"/>
    </source>
</evidence>
<organism evidence="1 3">
    <name type="scientific">Burkholderia gladioli</name>
    <name type="common">Pseudomonas marginata</name>
    <name type="synonym">Phytomonas marginata</name>
    <dbReference type="NCBI Taxonomy" id="28095"/>
    <lineage>
        <taxon>Bacteria</taxon>
        <taxon>Pseudomonadati</taxon>
        <taxon>Pseudomonadota</taxon>
        <taxon>Betaproteobacteria</taxon>
        <taxon>Burkholderiales</taxon>
        <taxon>Burkholderiaceae</taxon>
        <taxon>Burkholderia</taxon>
    </lineage>
</organism>
<dbReference type="EMBL" id="CP104215">
    <property type="protein sequence ID" value="UWX74785.1"/>
    <property type="molecule type" value="Genomic_DNA"/>
</dbReference>
<protein>
    <submittedName>
        <fullName evidence="1">Uncharacterized protein</fullName>
    </submittedName>
</protein>
<evidence type="ECO:0000313" key="2">
    <source>
        <dbReference type="EMBL" id="UWX74785.1"/>
    </source>
</evidence>
<dbReference type="Proteomes" id="UP000029590">
    <property type="component" value="Unassembled WGS sequence"/>
</dbReference>